<dbReference type="PANTHER" id="PTHR23051:SF0">
    <property type="entry name" value="SOLUTE CARRIER FAMILY 35 MEMBER F5"/>
    <property type="match status" value="1"/>
</dbReference>
<evidence type="ECO:0000256" key="2">
    <source>
        <dbReference type="ARBA" id="ARBA00022692"/>
    </source>
</evidence>
<organism evidence="8 9">
    <name type="scientific">Sarocladium strictum</name>
    <name type="common">Black bundle disease fungus</name>
    <name type="synonym">Acremonium strictum</name>
    <dbReference type="NCBI Taxonomy" id="5046"/>
    <lineage>
        <taxon>Eukaryota</taxon>
        <taxon>Fungi</taxon>
        <taxon>Dikarya</taxon>
        <taxon>Ascomycota</taxon>
        <taxon>Pezizomycotina</taxon>
        <taxon>Sordariomycetes</taxon>
        <taxon>Hypocreomycetidae</taxon>
        <taxon>Hypocreales</taxon>
        <taxon>Sarocladiaceae</taxon>
        <taxon>Sarocladium</taxon>
    </lineage>
</organism>
<dbReference type="InterPro" id="IPR025016">
    <property type="entry name" value="DUF3955"/>
</dbReference>
<dbReference type="SUPFAM" id="SSF103481">
    <property type="entry name" value="Multidrug resistance efflux transporter EmrE"/>
    <property type="match status" value="1"/>
</dbReference>
<feature type="transmembrane region" description="Helical" evidence="6">
    <location>
        <begin position="320"/>
        <end position="344"/>
    </location>
</feature>
<dbReference type="InterPro" id="IPR037185">
    <property type="entry name" value="EmrE-like"/>
</dbReference>
<feature type="transmembrane region" description="Helical" evidence="6">
    <location>
        <begin position="103"/>
        <end position="122"/>
    </location>
</feature>
<accession>A0AA39GA46</accession>
<evidence type="ECO:0000259" key="7">
    <source>
        <dbReference type="Pfam" id="PF13127"/>
    </source>
</evidence>
<keyword evidence="4 6" id="KW-0472">Membrane</keyword>
<dbReference type="PANTHER" id="PTHR23051">
    <property type="entry name" value="SOLUTE CARRIER FAMILY 35, MEMBER F5"/>
    <property type="match status" value="1"/>
</dbReference>
<feature type="transmembrane region" description="Helical" evidence="6">
    <location>
        <begin position="356"/>
        <end position="379"/>
    </location>
</feature>
<protein>
    <recommendedName>
        <fullName evidence="7">DUF3955 domain-containing protein</fullName>
    </recommendedName>
</protein>
<evidence type="ECO:0000256" key="5">
    <source>
        <dbReference type="SAM" id="MobiDB-lite"/>
    </source>
</evidence>
<comment type="subcellular location">
    <subcellularLocation>
        <location evidence="1">Membrane</location>
        <topology evidence="1">Multi-pass membrane protein</topology>
    </subcellularLocation>
</comment>
<keyword evidence="2 6" id="KW-0812">Transmembrane</keyword>
<keyword evidence="3 6" id="KW-1133">Transmembrane helix</keyword>
<comment type="caution">
    <text evidence="8">The sequence shown here is derived from an EMBL/GenBank/DDBJ whole genome shotgun (WGS) entry which is preliminary data.</text>
</comment>
<evidence type="ECO:0000256" key="3">
    <source>
        <dbReference type="ARBA" id="ARBA00022989"/>
    </source>
</evidence>
<feature type="region of interest" description="Disordered" evidence="5">
    <location>
        <begin position="141"/>
        <end position="165"/>
    </location>
</feature>
<evidence type="ECO:0000313" key="9">
    <source>
        <dbReference type="Proteomes" id="UP001175261"/>
    </source>
</evidence>
<evidence type="ECO:0000256" key="4">
    <source>
        <dbReference type="ARBA" id="ARBA00023136"/>
    </source>
</evidence>
<feature type="transmembrane region" description="Helical" evidence="6">
    <location>
        <begin position="193"/>
        <end position="212"/>
    </location>
</feature>
<feature type="transmembrane region" description="Helical" evidence="6">
    <location>
        <begin position="67"/>
        <end position="91"/>
    </location>
</feature>
<evidence type="ECO:0000256" key="6">
    <source>
        <dbReference type="SAM" id="Phobius"/>
    </source>
</evidence>
<keyword evidence="9" id="KW-1185">Reference proteome</keyword>
<reference evidence="8" key="1">
    <citation type="submission" date="2022-10" db="EMBL/GenBank/DDBJ databases">
        <title>Determination and structural analysis of whole genome sequence of Sarocladium strictum F4-1.</title>
        <authorList>
            <person name="Hu L."/>
            <person name="Jiang Y."/>
        </authorList>
    </citation>
    <scope>NUCLEOTIDE SEQUENCE</scope>
    <source>
        <strain evidence="8">F4-1</strain>
    </source>
</reference>
<name>A0AA39GA46_SARSR</name>
<gene>
    <name evidence="8" type="ORF">NLU13_9431</name>
</gene>
<feature type="transmembrane region" description="Helical" evidence="6">
    <location>
        <begin position="218"/>
        <end position="238"/>
    </location>
</feature>
<feature type="transmembrane region" description="Helical" evidence="6">
    <location>
        <begin position="386"/>
        <end position="407"/>
    </location>
</feature>
<feature type="transmembrane region" description="Helical" evidence="6">
    <location>
        <begin position="413"/>
        <end position="429"/>
    </location>
</feature>
<dbReference type="Pfam" id="PF13127">
    <property type="entry name" value="DUF3955"/>
    <property type="match status" value="1"/>
</dbReference>
<evidence type="ECO:0000313" key="8">
    <source>
        <dbReference type="EMBL" id="KAK0383520.1"/>
    </source>
</evidence>
<feature type="transmembrane region" description="Helical" evidence="6">
    <location>
        <begin position="286"/>
        <end position="308"/>
    </location>
</feature>
<dbReference type="AlphaFoldDB" id="A0AA39GA46"/>
<proteinExistence type="predicted"/>
<dbReference type="GO" id="GO:0000329">
    <property type="term" value="C:fungal-type vacuole membrane"/>
    <property type="evidence" value="ECO:0007669"/>
    <property type="project" value="TreeGrafter"/>
</dbReference>
<feature type="transmembrane region" description="Helical" evidence="6">
    <location>
        <begin position="250"/>
        <end position="266"/>
    </location>
</feature>
<dbReference type="Proteomes" id="UP001175261">
    <property type="component" value="Unassembled WGS sequence"/>
</dbReference>
<evidence type="ECO:0000256" key="1">
    <source>
        <dbReference type="ARBA" id="ARBA00004141"/>
    </source>
</evidence>
<feature type="domain" description="DUF3955" evidence="7">
    <location>
        <begin position="67"/>
        <end position="122"/>
    </location>
</feature>
<sequence>MAPTTGLIPDDDARVVHRSFSDDAADLAASMPQSTRVRSLSPPPPLQPRPAKTILSRLGLNGLARRTIGMALLLLTVFLWTMSNFMASYIFSDNTYSKPFFLVYINSSVFAIALIPAFVKYLSENGATGLTQDISRMIREHREERKGSLSGSIGSGSSGTDSDRERLLVNEEQTEAGGVHRAHHAQLNFRETMMLSLEFMVLWVLANYFSAACLEHTSVASVTILTSTSSMWTLIFGALTGVESFTVRKLMGVLASLTGVVLISLVDLSGQSDENRGSFPYKSTAQIALGDTMAFVSAMVYGIYVTVMKKRVGNEDRVDMRLFFGLVGTFTLVLLWPVFIILHLTEVETFELPPTGHVWTILIANALASFVSDISWAFAMLLTTPLVVTVGLSLTIPLSLVGEILQYGQYSSILYWIGALIVFISFAFISHETKKEGVREHSAEGVEDRAVTERLE</sequence>
<dbReference type="EMBL" id="JAPDFR010000009">
    <property type="protein sequence ID" value="KAK0383520.1"/>
    <property type="molecule type" value="Genomic_DNA"/>
</dbReference>